<dbReference type="RefSeq" id="WP_102162204.1">
    <property type="nucleotide sequence ID" value="NZ_CP184789.1"/>
</dbReference>
<keyword evidence="3" id="KW-1185">Reference proteome</keyword>
<dbReference type="InterPro" id="IPR038693">
    <property type="entry name" value="PaaB_sf"/>
</dbReference>
<dbReference type="Proteomes" id="UP000235703">
    <property type="component" value="Unassembled WGS sequence"/>
</dbReference>
<dbReference type="NCBIfam" id="TIGR02157">
    <property type="entry name" value="PA_CoA_Oxy2"/>
    <property type="match status" value="1"/>
</dbReference>
<evidence type="ECO:0000313" key="3">
    <source>
        <dbReference type="Proteomes" id="UP000235703"/>
    </source>
</evidence>
<sequence length="116" mass="12585">MTNPTTASGTENTTNGSPAGSTPTGGWPLWEVFIRSNRGLSHVHAGSLHAADARMALANARDLYTRRSEGVSLWVVPSEQITASEPDSKDSYFEPAADKVYRHPTFYTRAEGVPHL</sequence>
<dbReference type="AlphaFoldDB" id="A0A2N6PGQ1"/>
<dbReference type="Pfam" id="PF06243">
    <property type="entry name" value="PaaB"/>
    <property type="match status" value="1"/>
</dbReference>
<dbReference type="Gene3D" id="3.10.20.520">
    <property type="entry name" value="Phenylacetic acid degradation B"/>
    <property type="match status" value="1"/>
</dbReference>
<protein>
    <submittedName>
        <fullName evidence="2">1,2-phenylacetyl-CoA epoxidase subunit B</fullName>
    </submittedName>
</protein>
<accession>A0A2N6PGQ1</accession>
<dbReference type="EMBL" id="PNFZ01000004">
    <property type="protein sequence ID" value="PMB97856.1"/>
    <property type="molecule type" value="Genomic_DNA"/>
</dbReference>
<evidence type="ECO:0000313" key="2">
    <source>
        <dbReference type="EMBL" id="PMB97856.1"/>
    </source>
</evidence>
<evidence type="ECO:0000256" key="1">
    <source>
        <dbReference type="SAM" id="MobiDB-lite"/>
    </source>
</evidence>
<dbReference type="InterPro" id="IPR009359">
    <property type="entry name" value="PaaB"/>
</dbReference>
<gene>
    <name evidence="2" type="ORF">CJ198_08475</name>
</gene>
<organism evidence="2 3">
    <name type="scientific">Brevibacterium luteolum</name>
    <dbReference type="NCBI Taxonomy" id="199591"/>
    <lineage>
        <taxon>Bacteria</taxon>
        <taxon>Bacillati</taxon>
        <taxon>Actinomycetota</taxon>
        <taxon>Actinomycetes</taxon>
        <taxon>Micrococcales</taxon>
        <taxon>Brevibacteriaceae</taxon>
        <taxon>Brevibacterium</taxon>
    </lineage>
</organism>
<name>A0A2N6PGQ1_9MICO</name>
<proteinExistence type="predicted"/>
<reference evidence="2 3" key="1">
    <citation type="submission" date="2017-09" db="EMBL/GenBank/DDBJ databases">
        <title>Bacterial strain isolated from the female urinary microbiota.</title>
        <authorList>
            <person name="Thomas-White K."/>
            <person name="Kumar N."/>
            <person name="Forster S."/>
            <person name="Putonti C."/>
            <person name="Lawley T."/>
            <person name="Wolfe A.J."/>
        </authorList>
    </citation>
    <scope>NUCLEOTIDE SEQUENCE [LARGE SCALE GENOMIC DNA]</scope>
    <source>
        <strain evidence="2 3">UMB0680</strain>
    </source>
</reference>
<comment type="caution">
    <text evidence="2">The sequence shown here is derived from an EMBL/GenBank/DDBJ whole genome shotgun (WGS) entry which is preliminary data.</text>
</comment>
<feature type="region of interest" description="Disordered" evidence="1">
    <location>
        <begin position="1"/>
        <end position="24"/>
    </location>
</feature>
<dbReference type="OrthoDB" id="8593533at2"/>